<sequence>MAQTKVIPVPAITLTTSEPVGTSSLSPGKALLTTSFVLHPKLPRPMDVGQPIPPPQFFTLFSFSKVLELPSPESSDNPSYHTPHESPPCMDEGNVMAPPTPGYPVAKSQAQRMVHAYSPVKSSPLSRVLSNSPDSSSIDDQDSSSGASLAPLSKGSMPGGSLFPSEAEKEDEEMPLAQQLGIPVSPPESLSLKRKEAMPQARVLMAQHFDEDCVECFWPYDFLFIQGFREFQGCQSSREREQVRRQCQVEVYTSASSNSSKASNPTPDGKAADVTAETLEEAQQRQARHRYPGPRSLLSRRCIRTETDTPQATRKGSKIKPQKEEGPSF</sequence>
<feature type="region of interest" description="Disordered" evidence="1">
    <location>
        <begin position="252"/>
        <end position="329"/>
    </location>
</feature>
<dbReference type="Proteomes" id="UP000054549">
    <property type="component" value="Unassembled WGS sequence"/>
</dbReference>
<evidence type="ECO:0000256" key="1">
    <source>
        <dbReference type="SAM" id="MobiDB-lite"/>
    </source>
</evidence>
<proteinExistence type="predicted"/>
<dbReference type="HOGENOM" id="CLU_844587_0_0_1"/>
<gene>
    <name evidence="2" type="ORF">M378DRAFT_195915</name>
</gene>
<evidence type="ECO:0000313" key="2">
    <source>
        <dbReference type="EMBL" id="KIL69130.1"/>
    </source>
</evidence>
<dbReference type="OrthoDB" id="312015at2759"/>
<keyword evidence="3" id="KW-1185">Reference proteome</keyword>
<accession>A0A0C2T015</accession>
<feature type="region of interest" description="Disordered" evidence="1">
    <location>
        <begin position="70"/>
        <end position="110"/>
    </location>
</feature>
<feature type="region of interest" description="Disordered" evidence="1">
    <location>
        <begin position="123"/>
        <end position="176"/>
    </location>
</feature>
<reference evidence="2 3" key="1">
    <citation type="submission" date="2014-04" db="EMBL/GenBank/DDBJ databases">
        <title>Evolutionary Origins and Diversification of the Mycorrhizal Mutualists.</title>
        <authorList>
            <consortium name="DOE Joint Genome Institute"/>
            <consortium name="Mycorrhizal Genomics Consortium"/>
            <person name="Kohler A."/>
            <person name="Kuo A."/>
            <person name="Nagy L.G."/>
            <person name="Floudas D."/>
            <person name="Copeland A."/>
            <person name="Barry K.W."/>
            <person name="Cichocki N."/>
            <person name="Veneault-Fourrey C."/>
            <person name="LaButti K."/>
            <person name="Lindquist E.A."/>
            <person name="Lipzen A."/>
            <person name="Lundell T."/>
            <person name="Morin E."/>
            <person name="Murat C."/>
            <person name="Riley R."/>
            <person name="Ohm R."/>
            <person name="Sun H."/>
            <person name="Tunlid A."/>
            <person name="Henrissat B."/>
            <person name="Grigoriev I.V."/>
            <person name="Hibbett D.S."/>
            <person name="Martin F."/>
        </authorList>
    </citation>
    <scope>NUCLEOTIDE SEQUENCE [LARGE SCALE GENOMIC DNA]</scope>
    <source>
        <strain evidence="2 3">Koide BX008</strain>
    </source>
</reference>
<feature type="compositionally biased region" description="Low complexity" evidence="1">
    <location>
        <begin position="252"/>
        <end position="264"/>
    </location>
</feature>
<protein>
    <submittedName>
        <fullName evidence="2">Uncharacterized protein</fullName>
    </submittedName>
</protein>
<name>A0A0C2T015_AMAMK</name>
<dbReference type="AlphaFoldDB" id="A0A0C2T015"/>
<dbReference type="InParanoid" id="A0A0C2T015"/>
<evidence type="ECO:0000313" key="3">
    <source>
        <dbReference type="Proteomes" id="UP000054549"/>
    </source>
</evidence>
<dbReference type="EMBL" id="KN818226">
    <property type="protein sequence ID" value="KIL69130.1"/>
    <property type="molecule type" value="Genomic_DNA"/>
</dbReference>
<organism evidence="2 3">
    <name type="scientific">Amanita muscaria (strain Koide BX008)</name>
    <dbReference type="NCBI Taxonomy" id="946122"/>
    <lineage>
        <taxon>Eukaryota</taxon>
        <taxon>Fungi</taxon>
        <taxon>Dikarya</taxon>
        <taxon>Basidiomycota</taxon>
        <taxon>Agaricomycotina</taxon>
        <taxon>Agaricomycetes</taxon>
        <taxon>Agaricomycetidae</taxon>
        <taxon>Agaricales</taxon>
        <taxon>Pluteineae</taxon>
        <taxon>Amanitaceae</taxon>
        <taxon>Amanita</taxon>
    </lineage>
</organism>